<evidence type="ECO:0000313" key="1">
    <source>
        <dbReference type="EMBL" id="HBU50000.1"/>
    </source>
</evidence>
<dbReference type="InterPro" id="IPR011076">
    <property type="entry name" value="Malate_synth_sf"/>
</dbReference>
<dbReference type="RefSeq" id="WP_272969794.1">
    <property type="nucleotide sequence ID" value="NZ_DDEC01000035.1"/>
</dbReference>
<reference evidence="1 2" key="1">
    <citation type="journal article" date="2018" name="Nat. Biotechnol.">
        <title>A standardized bacterial taxonomy based on genome phylogeny substantially revises the tree of life.</title>
        <authorList>
            <person name="Parks D.H."/>
            <person name="Chuvochina M."/>
            <person name="Waite D.W."/>
            <person name="Rinke C."/>
            <person name="Skarshewski A."/>
            <person name="Chaumeil P.A."/>
            <person name="Hugenholtz P."/>
        </authorList>
    </citation>
    <scope>NUCLEOTIDE SEQUENCE [LARGE SCALE GENOMIC DNA]</scope>
    <source>
        <strain evidence="1">UBA11621</strain>
    </source>
</reference>
<dbReference type="PANTHER" id="PTHR42739:SF1">
    <property type="entry name" value="MALATE SYNTHASE G"/>
    <property type="match status" value="1"/>
</dbReference>
<dbReference type="Gene3D" id="1.20.1220.12">
    <property type="entry name" value="Malate synthase, domain III"/>
    <property type="match status" value="1"/>
</dbReference>
<sequence length="71" mass="7937">QVKDSLRKMAVLVDEQNANDSEYIPMAPDLESSIGFLAASDLIFEGKTQPSGYTEPLLHARRREMKTKLAN</sequence>
<organism evidence="1 2">
    <name type="scientific">Alteromonas australica</name>
    <dbReference type="NCBI Taxonomy" id="589873"/>
    <lineage>
        <taxon>Bacteria</taxon>
        <taxon>Pseudomonadati</taxon>
        <taxon>Pseudomonadota</taxon>
        <taxon>Gammaproteobacteria</taxon>
        <taxon>Alteromonadales</taxon>
        <taxon>Alteromonadaceae</taxon>
        <taxon>Alteromonas/Salinimonas group</taxon>
        <taxon>Alteromonas</taxon>
    </lineage>
</organism>
<dbReference type="GO" id="GO:0000287">
    <property type="term" value="F:magnesium ion binding"/>
    <property type="evidence" value="ECO:0007669"/>
    <property type="project" value="TreeGrafter"/>
</dbReference>
<protein>
    <recommendedName>
        <fullName evidence="3">Malate synthase</fullName>
    </recommendedName>
</protein>
<dbReference type="GO" id="GO:0005829">
    <property type="term" value="C:cytosol"/>
    <property type="evidence" value="ECO:0007669"/>
    <property type="project" value="TreeGrafter"/>
</dbReference>
<feature type="non-terminal residue" evidence="1">
    <location>
        <position position="1"/>
    </location>
</feature>
<dbReference type="AlphaFoldDB" id="A0A358DV52"/>
<name>A0A358DV52_9ALTE</name>
<dbReference type="EMBL" id="DONK01000029">
    <property type="protein sequence ID" value="HBU50000.1"/>
    <property type="molecule type" value="Genomic_DNA"/>
</dbReference>
<dbReference type="GO" id="GO:0006097">
    <property type="term" value="P:glyoxylate cycle"/>
    <property type="evidence" value="ECO:0007669"/>
    <property type="project" value="InterPro"/>
</dbReference>
<dbReference type="InterPro" id="IPR006253">
    <property type="entry name" value="Malate_synthG"/>
</dbReference>
<dbReference type="SUPFAM" id="SSF51645">
    <property type="entry name" value="Malate synthase G"/>
    <property type="match status" value="1"/>
</dbReference>
<evidence type="ECO:0008006" key="3">
    <source>
        <dbReference type="Google" id="ProtNLM"/>
    </source>
</evidence>
<dbReference type="InterPro" id="IPR044856">
    <property type="entry name" value="Malate_synth_C_sf"/>
</dbReference>
<comment type="caution">
    <text evidence="1">The sequence shown here is derived from an EMBL/GenBank/DDBJ whole genome shotgun (WGS) entry which is preliminary data.</text>
</comment>
<dbReference type="GO" id="GO:0004474">
    <property type="term" value="F:malate synthase activity"/>
    <property type="evidence" value="ECO:0007669"/>
    <property type="project" value="InterPro"/>
</dbReference>
<dbReference type="PANTHER" id="PTHR42739">
    <property type="entry name" value="MALATE SYNTHASE G"/>
    <property type="match status" value="1"/>
</dbReference>
<evidence type="ECO:0000313" key="2">
    <source>
        <dbReference type="Proteomes" id="UP000264779"/>
    </source>
</evidence>
<accession>A0A358DV52</accession>
<proteinExistence type="predicted"/>
<dbReference type="Proteomes" id="UP000264779">
    <property type="component" value="Unassembled WGS sequence"/>
</dbReference>
<gene>
    <name evidence="1" type="ORF">DEB45_01965</name>
</gene>
<dbReference type="GO" id="GO:0009436">
    <property type="term" value="P:glyoxylate catabolic process"/>
    <property type="evidence" value="ECO:0007669"/>
    <property type="project" value="TreeGrafter"/>
</dbReference>